<dbReference type="Pfam" id="PF02661">
    <property type="entry name" value="Fic"/>
    <property type="match status" value="1"/>
</dbReference>
<keyword evidence="4" id="KW-1133">Transmembrane helix</keyword>
<dbReference type="PANTHER" id="PTHR13504:SF38">
    <property type="entry name" value="FIDO DOMAIN-CONTAINING PROTEIN"/>
    <property type="match status" value="1"/>
</dbReference>
<evidence type="ECO:0000256" key="3">
    <source>
        <dbReference type="PIRSR" id="PIRSR640198-3"/>
    </source>
</evidence>
<dbReference type="SUPFAM" id="SSF140931">
    <property type="entry name" value="Fic-like"/>
    <property type="match status" value="1"/>
</dbReference>
<dbReference type="EMBL" id="FNQH01000022">
    <property type="protein sequence ID" value="SEA98758.1"/>
    <property type="molecule type" value="Genomic_DNA"/>
</dbReference>
<dbReference type="InterPro" id="IPR040198">
    <property type="entry name" value="Fido_containing"/>
</dbReference>
<feature type="transmembrane region" description="Helical" evidence="4">
    <location>
        <begin position="56"/>
        <end position="78"/>
    </location>
</feature>
<dbReference type="PROSITE" id="PS51459">
    <property type="entry name" value="FIDO"/>
    <property type="match status" value="1"/>
</dbReference>
<feature type="active site" evidence="1">
    <location>
        <position position="244"/>
    </location>
</feature>
<protein>
    <submittedName>
        <fullName evidence="6">Fic/DOC family protein</fullName>
    </submittedName>
</protein>
<reference evidence="6 7" key="1">
    <citation type="submission" date="2016-10" db="EMBL/GenBank/DDBJ databases">
        <authorList>
            <person name="Varghese N."/>
            <person name="Submissions S."/>
        </authorList>
    </citation>
    <scope>NUCLEOTIDE SEQUENCE [LARGE SCALE GENOMIC DNA]</scope>
    <source>
        <strain evidence="6 7">DSM 14526</strain>
    </source>
</reference>
<keyword evidence="7" id="KW-1185">Reference proteome</keyword>
<evidence type="ECO:0000259" key="5">
    <source>
        <dbReference type="PROSITE" id="PS51459"/>
    </source>
</evidence>
<name>A0A143Z8F1_9LACT</name>
<evidence type="ECO:0000313" key="6">
    <source>
        <dbReference type="EMBL" id="SEA98758.1"/>
    </source>
</evidence>
<keyword evidence="2" id="KW-0067">ATP-binding</keyword>
<comment type="caution">
    <text evidence="6">The sequence shown here is derived from an EMBL/GenBank/DDBJ whole genome shotgun (WGS) entry which is preliminary data.</text>
</comment>
<gene>
    <name evidence="6" type="ORF">SAMN04488525_1221</name>
</gene>
<dbReference type="AlphaFoldDB" id="A0A143Z8F1"/>
<feature type="binding site" evidence="2">
    <location>
        <begin position="248"/>
        <end position="255"/>
    </location>
    <ligand>
        <name>ATP</name>
        <dbReference type="ChEBI" id="CHEBI:30616"/>
    </ligand>
</feature>
<evidence type="ECO:0000256" key="1">
    <source>
        <dbReference type="PIRSR" id="PIRSR640198-1"/>
    </source>
</evidence>
<accession>A0A143Z8F1</accession>
<keyword evidence="4" id="KW-0812">Transmembrane</keyword>
<evidence type="ECO:0000256" key="4">
    <source>
        <dbReference type="SAM" id="Phobius"/>
    </source>
</evidence>
<dbReference type="Gene3D" id="1.10.3290.10">
    <property type="entry name" value="Fido-like domain"/>
    <property type="match status" value="1"/>
</dbReference>
<dbReference type="PANTHER" id="PTHR13504">
    <property type="entry name" value="FIDO DOMAIN-CONTAINING PROTEIN DDB_G0283145"/>
    <property type="match status" value="1"/>
</dbReference>
<feature type="site" description="Important for autoinhibition of adenylyltransferase activity" evidence="3">
    <location>
        <position position="110"/>
    </location>
</feature>
<sequence>MLKRHQRIQMRNTRLTDPTLERTCISMLYSNSLKKIFLVILGYNSAHLLIPSPLLVYLVCLVNFILYYLTVETYFYYWRGVFVSGILKKIPQDYLDDMLVRLAHHSAGIEGNTISLPATVSIILNGTLSVSGGVTVREFYEIENHKIAFSNLMDHLENNDKLSVSIIKEIHADLTDRLQYDKGQFKKNDNLIIGAEFQTATPGETPFLIQQLVDNLEYRLENAATEEEKLDSILDTHIQFERIHPFSDGNGWTGRMLMNYSLLQEGFPPLIIEKETKATYIELLAKQDLNGFMSFAKEILAKEQKRMQAFQNMGQERISYE</sequence>
<keyword evidence="2" id="KW-0547">Nucleotide-binding</keyword>
<dbReference type="GO" id="GO:0005524">
    <property type="term" value="F:ATP binding"/>
    <property type="evidence" value="ECO:0007669"/>
    <property type="project" value="UniProtKB-KW"/>
</dbReference>
<keyword evidence="4" id="KW-0472">Membrane</keyword>
<proteinExistence type="predicted"/>
<dbReference type="InterPro" id="IPR036597">
    <property type="entry name" value="Fido-like_dom_sf"/>
</dbReference>
<dbReference type="InterPro" id="IPR003812">
    <property type="entry name" value="Fido"/>
</dbReference>
<feature type="domain" description="Fido" evidence="5">
    <location>
        <begin position="162"/>
        <end position="301"/>
    </location>
</feature>
<dbReference type="Proteomes" id="UP000199042">
    <property type="component" value="Unassembled WGS sequence"/>
</dbReference>
<organism evidence="6 7">
    <name type="scientific">Trichococcus collinsii</name>
    <dbReference type="NCBI Taxonomy" id="157076"/>
    <lineage>
        <taxon>Bacteria</taxon>
        <taxon>Bacillati</taxon>
        <taxon>Bacillota</taxon>
        <taxon>Bacilli</taxon>
        <taxon>Lactobacillales</taxon>
        <taxon>Carnobacteriaceae</taxon>
        <taxon>Trichococcus</taxon>
    </lineage>
</organism>
<evidence type="ECO:0000256" key="2">
    <source>
        <dbReference type="PIRSR" id="PIRSR640198-2"/>
    </source>
</evidence>
<evidence type="ECO:0000313" key="7">
    <source>
        <dbReference type="Proteomes" id="UP000199042"/>
    </source>
</evidence>